<dbReference type="GeneID" id="45694820"/>
<feature type="compositionally biased region" description="Low complexity" evidence="1">
    <location>
        <begin position="212"/>
        <end position="242"/>
    </location>
</feature>
<gene>
    <name evidence="2" type="ORF">I6H06_10910</name>
</gene>
<dbReference type="RefSeq" id="WP_127913902.1">
    <property type="nucleotide sequence ID" value="NZ_CP021075.1"/>
</dbReference>
<accession>A0AAQ0BRB3</accession>
<proteinExistence type="predicted"/>
<feature type="region of interest" description="Disordered" evidence="1">
    <location>
        <begin position="87"/>
        <end position="107"/>
    </location>
</feature>
<dbReference type="Proteomes" id="UP000594892">
    <property type="component" value="Chromosome 1"/>
</dbReference>
<evidence type="ECO:0000313" key="3">
    <source>
        <dbReference type="Proteomes" id="UP000594892"/>
    </source>
</evidence>
<evidence type="ECO:0000256" key="1">
    <source>
        <dbReference type="SAM" id="MobiDB-lite"/>
    </source>
</evidence>
<evidence type="ECO:0000313" key="2">
    <source>
        <dbReference type="EMBL" id="QPQ90085.1"/>
    </source>
</evidence>
<dbReference type="EMBL" id="CP065600">
    <property type="protein sequence ID" value="QPQ90085.1"/>
    <property type="molecule type" value="Genomic_DNA"/>
</dbReference>
<reference evidence="2 3" key="1">
    <citation type="submission" date="2020-12" db="EMBL/GenBank/DDBJ databases">
        <title>FDA dAtabase for Regulatory Grade micrObial Sequences (FDA-ARGOS): Supporting development and validation of Infectious Disease Dx tests.</title>
        <authorList>
            <person name="Minogue T."/>
            <person name="Wolcott M."/>
            <person name="Wasieloski L."/>
            <person name="Aguilar W."/>
            <person name="Moore D."/>
            <person name="Jaissle J."/>
            <person name="Tallon L."/>
            <person name="Sadzewicz L."/>
            <person name="Zhao X."/>
            <person name="Boylan J."/>
            <person name="Ott S."/>
            <person name="Bowen H."/>
            <person name="Vavikolanu K."/>
            <person name="Mehta A."/>
            <person name="Aluvathingal J."/>
            <person name="Nadendla S."/>
            <person name="Yan Y."/>
            <person name="Sichtig H."/>
        </authorList>
    </citation>
    <scope>NUCLEOTIDE SEQUENCE [LARGE SCALE GENOMIC DNA]</scope>
    <source>
        <strain evidence="2 3">FDAARGOS_949</strain>
    </source>
</reference>
<organism evidence="2 3">
    <name type="scientific">Burkholderia glumae</name>
    <name type="common">Pseudomonas glumae</name>
    <dbReference type="NCBI Taxonomy" id="337"/>
    <lineage>
        <taxon>Bacteria</taxon>
        <taxon>Pseudomonadati</taxon>
        <taxon>Pseudomonadota</taxon>
        <taxon>Betaproteobacteria</taxon>
        <taxon>Burkholderiales</taxon>
        <taxon>Burkholderiaceae</taxon>
        <taxon>Burkholderia</taxon>
    </lineage>
</organism>
<protein>
    <submittedName>
        <fullName evidence="2">Uncharacterized protein</fullName>
    </submittedName>
</protein>
<dbReference type="AlphaFoldDB" id="A0AAQ0BRB3"/>
<name>A0AAQ0BRB3_BURGL</name>
<feature type="region of interest" description="Disordered" evidence="1">
    <location>
        <begin position="171"/>
        <end position="257"/>
    </location>
</feature>
<feature type="compositionally biased region" description="Low complexity" evidence="1">
    <location>
        <begin position="177"/>
        <end position="194"/>
    </location>
</feature>
<feature type="region of interest" description="Disordered" evidence="1">
    <location>
        <begin position="1"/>
        <end position="40"/>
    </location>
</feature>
<sequence>MSPTDRQPAESKAPPQPSRQGRPDSRLSGLAGMARGGEPGVRHAAMLTPQQARFASALQAGRRVSQQGLQQADDEALAAGIAASLAAMPEDGRGQPAEPQASLQSRVDSALDAGARVSQQALERAYDPELQAAIAESLRPAGSGGASEQAAFRARVDSALDAGVKVSQQALERAYGPAPAASRSPARPLPAATAGAGRQRLPPLEAPVRRLSSASASGSSAASPSSRSPAASSATSMSAFSAPPSPHTGCQRRDGLIGRFRADGHATVYRRVVRQAEVAGRA</sequence>